<evidence type="ECO:0000313" key="9">
    <source>
        <dbReference type="Proteomes" id="UP001185927"/>
    </source>
</evidence>
<keyword evidence="9" id="KW-1185">Reference proteome</keyword>
<dbReference type="PANTHER" id="PTHR43880">
    <property type="entry name" value="ALCOHOL DEHYDROGENASE"/>
    <property type="match status" value="1"/>
</dbReference>
<dbReference type="Gene3D" id="3.40.50.720">
    <property type="entry name" value="NAD(P)-binding Rossmann-like Domain"/>
    <property type="match status" value="1"/>
</dbReference>
<dbReference type="SMART" id="SM00829">
    <property type="entry name" value="PKS_ER"/>
    <property type="match status" value="1"/>
</dbReference>
<evidence type="ECO:0000256" key="3">
    <source>
        <dbReference type="ARBA" id="ARBA00022833"/>
    </source>
</evidence>
<organism evidence="8 9">
    <name type="scientific">Rhodococcus globerulus</name>
    <dbReference type="NCBI Taxonomy" id="33008"/>
    <lineage>
        <taxon>Bacteria</taxon>
        <taxon>Bacillati</taxon>
        <taxon>Actinomycetota</taxon>
        <taxon>Actinomycetes</taxon>
        <taxon>Mycobacteriales</taxon>
        <taxon>Nocardiaceae</taxon>
        <taxon>Rhodococcus</taxon>
    </lineage>
</organism>
<proteinExistence type="inferred from homology"/>
<dbReference type="Pfam" id="PF00107">
    <property type="entry name" value="ADH_zinc_N"/>
    <property type="match status" value="1"/>
</dbReference>
<gene>
    <name evidence="8" type="ORF">R3Q16_31615</name>
</gene>
<keyword evidence="2 6" id="KW-0479">Metal-binding</keyword>
<comment type="cofactor">
    <cofactor evidence="6">
        <name>Zn(2+)</name>
        <dbReference type="ChEBI" id="CHEBI:29105"/>
    </cofactor>
</comment>
<dbReference type="InterPro" id="IPR036291">
    <property type="entry name" value="NAD(P)-bd_dom_sf"/>
</dbReference>
<dbReference type="InterPro" id="IPR002328">
    <property type="entry name" value="ADH_Zn_CS"/>
</dbReference>
<dbReference type="RefSeq" id="WP_317545637.1">
    <property type="nucleotide sequence ID" value="NZ_JAWLKB010000033.1"/>
</dbReference>
<evidence type="ECO:0000256" key="5">
    <source>
        <dbReference type="ARBA" id="ARBA00023027"/>
    </source>
</evidence>
<dbReference type="InterPro" id="IPR011032">
    <property type="entry name" value="GroES-like_sf"/>
</dbReference>
<accession>A0ABU4C3U7</accession>
<dbReference type="InterPro" id="IPR013149">
    <property type="entry name" value="ADH-like_C"/>
</dbReference>
<evidence type="ECO:0000256" key="4">
    <source>
        <dbReference type="ARBA" id="ARBA00023002"/>
    </source>
</evidence>
<dbReference type="CDD" id="cd08279">
    <property type="entry name" value="Zn_ADH_class_III"/>
    <property type="match status" value="1"/>
</dbReference>
<evidence type="ECO:0000256" key="6">
    <source>
        <dbReference type="RuleBase" id="RU361277"/>
    </source>
</evidence>
<name>A0ABU4C3U7_RHOGO</name>
<comment type="similarity">
    <text evidence="1 6">Belongs to the zinc-containing alcohol dehydrogenase family.</text>
</comment>
<reference evidence="8 9" key="1">
    <citation type="submission" date="2023-10" db="EMBL/GenBank/DDBJ databases">
        <title>Development of a sustainable strategy for remediation of hydrocarbon-contaminated territories based on the waste exchange concept.</title>
        <authorList>
            <person name="Krivoruchko A."/>
        </authorList>
    </citation>
    <scope>NUCLEOTIDE SEQUENCE [LARGE SCALE GENOMIC DNA]</scope>
    <source>
        <strain evidence="8 9">IEGM 1203</strain>
    </source>
</reference>
<evidence type="ECO:0000313" key="8">
    <source>
        <dbReference type="EMBL" id="MDV6271176.1"/>
    </source>
</evidence>
<dbReference type="EMBL" id="JAWLKB010000033">
    <property type="protein sequence ID" value="MDV6271176.1"/>
    <property type="molecule type" value="Genomic_DNA"/>
</dbReference>
<dbReference type="PROSITE" id="PS00059">
    <property type="entry name" value="ADH_ZINC"/>
    <property type="match status" value="1"/>
</dbReference>
<dbReference type="Proteomes" id="UP001185927">
    <property type="component" value="Unassembled WGS sequence"/>
</dbReference>
<dbReference type="InterPro" id="IPR013154">
    <property type="entry name" value="ADH-like_N"/>
</dbReference>
<dbReference type="InterPro" id="IPR020843">
    <property type="entry name" value="ER"/>
</dbReference>
<dbReference type="Pfam" id="PF08240">
    <property type="entry name" value="ADH_N"/>
    <property type="match status" value="1"/>
</dbReference>
<evidence type="ECO:0000256" key="1">
    <source>
        <dbReference type="ARBA" id="ARBA00008072"/>
    </source>
</evidence>
<evidence type="ECO:0000259" key="7">
    <source>
        <dbReference type="SMART" id="SM00829"/>
    </source>
</evidence>
<sequence>MDITAAVFREVGQPLTIETLTLAEPKAGEVLVKVMASGICHSDLHVINGEWSSPTPLVLGHEGAGIVETVGAGVTSVSPGDHVVLSWMPYCRRCEYCLSGRQNLCELVERTAYQSVMLDGTTRLTSGDEDVYSYLATASFANWAVVPETAAIRIRKDAPLDKVSLVGCAVATGIGAVANTARVPMGSTVLVVGCGGVGLSVISGAVIAGASQVIAVDINESNLDRAKQIGATHTLNSRNVDVVSALPPITGKAGVDYAFEAIGLTETIEMAYGALAPGGTAIVVGQVAEGKTITIDPFVMSDREKTLTGSNYGSCRPPLDFPKFVDLYMNGRLPLDSLIERTIDISEINTAFDAMARGDTARTIIIHQH</sequence>
<dbReference type="SUPFAM" id="SSF50129">
    <property type="entry name" value="GroES-like"/>
    <property type="match status" value="2"/>
</dbReference>
<keyword evidence="4" id="KW-0560">Oxidoreductase</keyword>
<keyword evidence="5" id="KW-0520">NAD</keyword>
<dbReference type="Gene3D" id="3.90.180.10">
    <property type="entry name" value="Medium-chain alcohol dehydrogenases, catalytic domain"/>
    <property type="match status" value="1"/>
</dbReference>
<evidence type="ECO:0000256" key="2">
    <source>
        <dbReference type="ARBA" id="ARBA00022723"/>
    </source>
</evidence>
<feature type="domain" description="Enoyl reductase (ER)" evidence="7">
    <location>
        <begin position="12"/>
        <end position="366"/>
    </location>
</feature>
<dbReference type="PANTHER" id="PTHR43880:SF12">
    <property type="entry name" value="ALCOHOL DEHYDROGENASE CLASS-3"/>
    <property type="match status" value="1"/>
</dbReference>
<keyword evidence="3 6" id="KW-0862">Zinc</keyword>
<dbReference type="SUPFAM" id="SSF51735">
    <property type="entry name" value="NAD(P)-binding Rossmann-fold domains"/>
    <property type="match status" value="1"/>
</dbReference>
<comment type="caution">
    <text evidence="8">The sequence shown here is derived from an EMBL/GenBank/DDBJ whole genome shotgun (WGS) entry which is preliminary data.</text>
</comment>
<protein>
    <submittedName>
        <fullName evidence="8">Zn-dependent alcohol dehydrogenase</fullName>
    </submittedName>
</protein>